<dbReference type="Proteomes" id="UP000887566">
    <property type="component" value="Unplaced"/>
</dbReference>
<name>A0A914WUG8_9BILA</name>
<evidence type="ECO:0000313" key="2">
    <source>
        <dbReference type="WBParaSite" id="PSAMB.scaffold48size94686.g1016.t1"/>
    </source>
</evidence>
<accession>A0A914WUG8</accession>
<protein>
    <submittedName>
        <fullName evidence="2">Transposase</fullName>
    </submittedName>
</protein>
<reference evidence="2" key="1">
    <citation type="submission" date="2022-11" db="UniProtKB">
        <authorList>
            <consortium name="WormBaseParasite"/>
        </authorList>
    </citation>
    <scope>IDENTIFICATION</scope>
</reference>
<dbReference type="AlphaFoldDB" id="A0A914WUG8"/>
<sequence>MDVDTFDLLITIVSTSLTMKNNNHMPITAPQRLAIALRYLASGDDFNSPLVHYKIGYSTARAIVRQVCSAVQEHLGPVALPKPTKDNWLNAAKGFWEKWQFPYCFATIDRKHVMMQKPKRSGSLYFNYKHCFSINAMAIVGSDHQFRVTKISVPSGASNGSLHVGMH</sequence>
<dbReference type="WBParaSite" id="PSAMB.scaffold48size94686.g1016.t1">
    <property type="protein sequence ID" value="PSAMB.scaffold48size94686.g1016.t1"/>
    <property type="gene ID" value="PSAMB.scaffold48size94686.g1016"/>
</dbReference>
<organism evidence="1 2">
    <name type="scientific">Plectus sambesii</name>
    <dbReference type="NCBI Taxonomy" id="2011161"/>
    <lineage>
        <taxon>Eukaryota</taxon>
        <taxon>Metazoa</taxon>
        <taxon>Ecdysozoa</taxon>
        <taxon>Nematoda</taxon>
        <taxon>Chromadorea</taxon>
        <taxon>Plectida</taxon>
        <taxon>Plectina</taxon>
        <taxon>Plectoidea</taxon>
        <taxon>Plectidae</taxon>
        <taxon>Plectus</taxon>
    </lineage>
</organism>
<proteinExistence type="predicted"/>
<evidence type="ECO:0000313" key="1">
    <source>
        <dbReference type="Proteomes" id="UP000887566"/>
    </source>
</evidence>
<keyword evidence="1" id="KW-1185">Reference proteome</keyword>